<evidence type="ECO:0000313" key="1">
    <source>
        <dbReference type="EMBL" id="AWG32165.1"/>
    </source>
</evidence>
<gene>
    <name evidence="1" type="ORF">B9Z07_25850</name>
</gene>
<reference evidence="1 2" key="1">
    <citation type="submission" date="2017-04" db="EMBL/GenBank/DDBJ databases">
        <title>Complete genome sequence of Burkholderia cenocepacia PC184 Midwest clone.</title>
        <authorList>
            <person name="Mulks M.H."/>
            <person name="Cooper V.S."/>
        </authorList>
    </citation>
    <scope>NUCLEOTIDE SEQUENCE [LARGE SCALE GENOMIC DNA]</scope>
    <source>
        <strain evidence="1 2">PC184 Mulks</strain>
    </source>
</reference>
<accession>A0AAD0J8K2</accession>
<dbReference type="AlphaFoldDB" id="A0AAD0J8K2"/>
<organism evidence="1 2">
    <name type="scientific">Burkholderia cenocepacia</name>
    <dbReference type="NCBI Taxonomy" id="95486"/>
    <lineage>
        <taxon>Bacteria</taxon>
        <taxon>Pseudomonadati</taxon>
        <taxon>Pseudomonadota</taxon>
        <taxon>Betaproteobacteria</taxon>
        <taxon>Burkholderiales</taxon>
        <taxon>Burkholderiaceae</taxon>
        <taxon>Burkholderia</taxon>
        <taxon>Burkholderia cepacia complex</taxon>
    </lineage>
</organism>
<dbReference type="Proteomes" id="UP000244809">
    <property type="component" value="Chromosome 3"/>
</dbReference>
<protein>
    <submittedName>
        <fullName evidence="1">Uncharacterized protein</fullName>
    </submittedName>
</protein>
<proteinExistence type="predicted"/>
<sequence length="70" mass="7806">MCDLQLHATAVEHLMYAISLGAVDWNTYFNAFVAMVSCSPFDEAHAILKRGSNLEADPATWQAYFDPHAM</sequence>
<dbReference type="EMBL" id="CP021069">
    <property type="protein sequence ID" value="AWG32165.1"/>
    <property type="molecule type" value="Genomic_DNA"/>
</dbReference>
<evidence type="ECO:0000313" key="2">
    <source>
        <dbReference type="Proteomes" id="UP000244809"/>
    </source>
</evidence>
<name>A0AAD0J8K2_9BURK</name>